<dbReference type="InterPro" id="IPR000644">
    <property type="entry name" value="CBS_dom"/>
</dbReference>
<dbReference type="PROSITE" id="PS51371">
    <property type="entry name" value="CBS"/>
    <property type="match status" value="1"/>
</dbReference>
<dbReference type="EMBL" id="JAVIJC010000002">
    <property type="protein sequence ID" value="MDX8490439.1"/>
    <property type="molecule type" value="Genomic_DNA"/>
</dbReference>
<accession>A0ABU4YU02</accession>
<feature type="domain" description="CBS" evidence="3">
    <location>
        <begin position="78"/>
        <end position="134"/>
    </location>
</feature>
<evidence type="ECO:0000256" key="2">
    <source>
        <dbReference type="PROSITE-ProRule" id="PRU00703"/>
    </source>
</evidence>
<dbReference type="PANTHER" id="PTHR43080:SF2">
    <property type="entry name" value="CBS DOMAIN-CONTAINING PROTEIN"/>
    <property type="match status" value="1"/>
</dbReference>
<evidence type="ECO:0000256" key="1">
    <source>
        <dbReference type="ARBA" id="ARBA00023122"/>
    </source>
</evidence>
<organism evidence="4 5">
    <name type="scientific">Mesorhizobium captivum</name>
    <dbReference type="NCBI Taxonomy" id="3072319"/>
    <lineage>
        <taxon>Bacteria</taxon>
        <taxon>Pseudomonadati</taxon>
        <taxon>Pseudomonadota</taxon>
        <taxon>Alphaproteobacteria</taxon>
        <taxon>Hyphomicrobiales</taxon>
        <taxon>Phyllobacteriaceae</taxon>
        <taxon>Mesorhizobium</taxon>
    </lineage>
</organism>
<evidence type="ECO:0000313" key="4">
    <source>
        <dbReference type="EMBL" id="MDX8490439.1"/>
    </source>
</evidence>
<name>A0ABU4YU02_9HYPH</name>
<dbReference type="InterPro" id="IPR046342">
    <property type="entry name" value="CBS_dom_sf"/>
</dbReference>
<dbReference type="Pfam" id="PF00571">
    <property type="entry name" value="CBS"/>
    <property type="match status" value="2"/>
</dbReference>
<dbReference type="Gene3D" id="3.10.580.10">
    <property type="entry name" value="CBS-domain"/>
    <property type="match status" value="1"/>
</dbReference>
<dbReference type="InterPro" id="IPR051257">
    <property type="entry name" value="Diverse_CBS-Domain"/>
</dbReference>
<protein>
    <submittedName>
        <fullName evidence="4">CBS domain-containing protein</fullName>
    </submittedName>
</protein>
<dbReference type="RefSeq" id="WP_320224579.1">
    <property type="nucleotide sequence ID" value="NZ_JAVIJB010000003.1"/>
</dbReference>
<evidence type="ECO:0000259" key="3">
    <source>
        <dbReference type="PROSITE" id="PS51371"/>
    </source>
</evidence>
<dbReference type="SUPFAM" id="SSF54631">
    <property type="entry name" value="CBS-domain pair"/>
    <property type="match status" value="1"/>
</dbReference>
<dbReference type="Proteomes" id="UP001271249">
    <property type="component" value="Unassembled WGS sequence"/>
</dbReference>
<gene>
    <name evidence="4" type="ORF">RFN29_02500</name>
</gene>
<sequence length="149" mass="15884">MEDVMRIDSLHPVISARLMVVDVDATLRNAALSFSNPAIGLVVVCHGSGEAAGVLSKSDLVRHLANSGSAEATVSTLMSRSIVSCGPEDDVHSVWQTMVAQRLQNIPVLGAGSKPLGILDIRDAMKALFEQEELQERLLANYIGGIGYQ</sequence>
<proteinExistence type="predicted"/>
<evidence type="ECO:0000313" key="5">
    <source>
        <dbReference type="Proteomes" id="UP001271249"/>
    </source>
</evidence>
<keyword evidence="5" id="KW-1185">Reference proteome</keyword>
<reference evidence="4 5" key="1">
    <citation type="submission" date="2023-08" db="EMBL/GenBank/DDBJ databases">
        <title>Implementing the SeqCode for naming new Mesorhizobium species isolated from Vachellia karroo root nodules.</title>
        <authorList>
            <person name="Van Lill M."/>
        </authorList>
    </citation>
    <scope>NUCLEOTIDE SEQUENCE [LARGE SCALE GENOMIC DNA]</scope>
    <source>
        <strain evidence="4 5">VK22B</strain>
    </source>
</reference>
<dbReference type="PANTHER" id="PTHR43080">
    <property type="entry name" value="CBS DOMAIN-CONTAINING PROTEIN CBSX3, MITOCHONDRIAL"/>
    <property type="match status" value="1"/>
</dbReference>
<comment type="caution">
    <text evidence="4">The sequence shown here is derived from an EMBL/GenBank/DDBJ whole genome shotgun (WGS) entry which is preliminary data.</text>
</comment>
<keyword evidence="1 2" id="KW-0129">CBS domain</keyword>